<protein>
    <submittedName>
        <fullName evidence="7">Cation transporter</fullName>
    </submittedName>
</protein>
<sequence length="216" mass="22373">MTGCCPGETGPDADAAFRPGWRLVLWTALALNVAMFAIEIGAGLAAGSASLRADALDFLGDAANYGISLGVAGMALSWRARAALVKGITMFGFGLWVLASTAWLATTGNIPHAGIMSGIAILALATNAGVAVMLSRFRGGDANMRSVWICSRNDALGNLAVLLAAFGVFATSTFWPDFVVALVMGTLAIVGGGQVIRQAIGELRHHRTPRELVSRA</sequence>
<keyword evidence="8" id="KW-1185">Reference proteome</keyword>
<comment type="subcellular location">
    <subcellularLocation>
        <location evidence="1">Membrane</location>
        <topology evidence="1">Multi-pass membrane protein</topology>
    </subcellularLocation>
</comment>
<evidence type="ECO:0000313" key="8">
    <source>
        <dbReference type="Proteomes" id="UP001521209"/>
    </source>
</evidence>
<keyword evidence="2 5" id="KW-0812">Transmembrane</keyword>
<feature type="transmembrane region" description="Helical" evidence="5">
    <location>
        <begin position="155"/>
        <end position="175"/>
    </location>
</feature>
<name>A0ABS9DUH0_9PROT</name>
<dbReference type="InterPro" id="IPR027469">
    <property type="entry name" value="Cation_efflux_TMD_sf"/>
</dbReference>
<evidence type="ECO:0000313" key="7">
    <source>
        <dbReference type="EMBL" id="MCF3946378.1"/>
    </source>
</evidence>
<keyword evidence="4 5" id="KW-0472">Membrane</keyword>
<organism evidence="7 8">
    <name type="scientific">Acidiphilium iwatense</name>
    <dbReference type="NCBI Taxonomy" id="768198"/>
    <lineage>
        <taxon>Bacteria</taxon>
        <taxon>Pseudomonadati</taxon>
        <taxon>Pseudomonadota</taxon>
        <taxon>Alphaproteobacteria</taxon>
        <taxon>Acetobacterales</taxon>
        <taxon>Acidocellaceae</taxon>
        <taxon>Acidiphilium</taxon>
    </lineage>
</organism>
<feature type="transmembrane region" description="Helical" evidence="5">
    <location>
        <begin position="110"/>
        <end position="134"/>
    </location>
</feature>
<evidence type="ECO:0000259" key="6">
    <source>
        <dbReference type="Pfam" id="PF01545"/>
    </source>
</evidence>
<feature type="domain" description="Cation efflux protein transmembrane" evidence="6">
    <location>
        <begin position="82"/>
        <end position="203"/>
    </location>
</feature>
<evidence type="ECO:0000256" key="3">
    <source>
        <dbReference type="ARBA" id="ARBA00022989"/>
    </source>
</evidence>
<feature type="transmembrane region" description="Helical" evidence="5">
    <location>
        <begin position="181"/>
        <end position="200"/>
    </location>
</feature>
<gene>
    <name evidence="7" type="ORF">L2A60_06730</name>
</gene>
<accession>A0ABS9DUH0</accession>
<dbReference type="RefSeq" id="WP_235703612.1">
    <property type="nucleotide sequence ID" value="NZ_JAKGBZ010000009.1"/>
</dbReference>
<feature type="transmembrane region" description="Helical" evidence="5">
    <location>
        <begin position="58"/>
        <end position="76"/>
    </location>
</feature>
<dbReference type="Pfam" id="PF01545">
    <property type="entry name" value="Cation_efflux"/>
    <property type="match status" value="1"/>
</dbReference>
<dbReference type="Proteomes" id="UP001521209">
    <property type="component" value="Unassembled WGS sequence"/>
</dbReference>
<comment type="caution">
    <text evidence="7">The sequence shown here is derived from an EMBL/GenBank/DDBJ whole genome shotgun (WGS) entry which is preliminary data.</text>
</comment>
<dbReference type="EMBL" id="JAKGBZ010000009">
    <property type="protein sequence ID" value="MCF3946378.1"/>
    <property type="molecule type" value="Genomic_DNA"/>
</dbReference>
<dbReference type="SUPFAM" id="SSF161111">
    <property type="entry name" value="Cation efflux protein transmembrane domain-like"/>
    <property type="match status" value="1"/>
</dbReference>
<reference evidence="7 8" key="1">
    <citation type="submission" date="2022-01" db="EMBL/GenBank/DDBJ databases">
        <authorList>
            <person name="Won M."/>
            <person name="Kim S.-J."/>
            <person name="Kwon S.-W."/>
        </authorList>
    </citation>
    <scope>NUCLEOTIDE SEQUENCE [LARGE SCALE GENOMIC DNA]</scope>
    <source>
        <strain evidence="7 8">KCTC 23505</strain>
    </source>
</reference>
<keyword evidence="3 5" id="KW-1133">Transmembrane helix</keyword>
<dbReference type="Gene3D" id="1.20.1510.10">
    <property type="entry name" value="Cation efflux protein transmembrane domain"/>
    <property type="match status" value="1"/>
</dbReference>
<feature type="transmembrane region" description="Helical" evidence="5">
    <location>
        <begin position="23"/>
        <end position="46"/>
    </location>
</feature>
<evidence type="ECO:0000256" key="2">
    <source>
        <dbReference type="ARBA" id="ARBA00022692"/>
    </source>
</evidence>
<evidence type="ECO:0000256" key="4">
    <source>
        <dbReference type="ARBA" id="ARBA00023136"/>
    </source>
</evidence>
<dbReference type="InterPro" id="IPR058533">
    <property type="entry name" value="Cation_efflux_TM"/>
</dbReference>
<evidence type="ECO:0000256" key="1">
    <source>
        <dbReference type="ARBA" id="ARBA00004141"/>
    </source>
</evidence>
<feature type="transmembrane region" description="Helical" evidence="5">
    <location>
        <begin position="83"/>
        <end position="104"/>
    </location>
</feature>
<evidence type="ECO:0000256" key="5">
    <source>
        <dbReference type="SAM" id="Phobius"/>
    </source>
</evidence>
<proteinExistence type="predicted"/>